<dbReference type="KEGG" id="mmai:sS8_0087"/>
<dbReference type="AlphaFoldDB" id="A0A286T737"/>
<dbReference type="EMBL" id="AP017928">
    <property type="protein sequence ID" value="BBA32056.1"/>
    <property type="molecule type" value="Genomic_DNA"/>
</dbReference>
<dbReference type="Proteomes" id="UP000266313">
    <property type="component" value="Chromosome"/>
</dbReference>
<evidence type="ECO:0008006" key="3">
    <source>
        <dbReference type="Google" id="ProtNLM"/>
    </source>
</evidence>
<reference evidence="1 2" key="1">
    <citation type="submission" date="2016-12" db="EMBL/GenBank/DDBJ databases">
        <title>Genome sequencing of Methylocaldum marinum.</title>
        <authorList>
            <person name="Takeuchi M."/>
            <person name="Kamagata Y."/>
            <person name="Hiraoka S."/>
            <person name="Oshima K."/>
            <person name="Hattori M."/>
            <person name="Iwasaki W."/>
        </authorList>
    </citation>
    <scope>NUCLEOTIDE SEQUENCE [LARGE SCALE GENOMIC DNA]</scope>
    <source>
        <strain evidence="1 2">S8</strain>
    </source>
</reference>
<gene>
    <name evidence="1" type="ORF">sS8_0087</name>
</gene>
<proteinExistence type="predicted"/>
<organism evidence="1 2">
    <name type="scientific">Methylocaldum marinum</name>
    <dbReference type="NCBI Taxonomy" id="1432792"/>
    <lineage>
        <taxon>Bacteria</taxon>
        <taxon>Pseudomonadati</taxon>
        <taxon>Pseudomonadota</taxon>
        <taxon>Gammaproteobacteria</taxon>
        <taxon>Methylococcales</taxon>
        <taxon>Methylococcaceae</taxon>
        <taxon>Methylocaldum</taxon>
    </lineage>
</organism>
<dbReference type="RefSeq" id="WP_145986353.1">
    <property type="nucleotide sequence ID" value="NZ_AP017928.1"/>
</dbReference>
<evidence type="ECO:0000313" key="1">
    <source>
        <dbReference type="EMBL" id="BBA32056.1"/>
    </source>
</evidence>
<sequence length="96" mass="10342">MNTDSGIPPEAYLDHAFRLGLQYLASGRFAVAARLIPVSANLLHAIEMFLKGCLAQHAGFDNLPKGRNGHDLEKLCPLLKASSNNALQDDAPMARA</sequence>
<keyword evidence="2" id="KW-1185">Reference proteome</keyword>
<name>A0A286T737_9GAMM</name>
<evidence type="ECO:0000313" key="2">
    <source>
        <dbReference type="Proteomes" id="UP000266313"/>
    </source>
</evidence>
<protein>
    <recommendedName>
        <fullName evidence="3">HEPN domain-containing protein</fullName>
    </recommendedName>
</protein>
<accession>A0A286T737</accession>